<reference evidence="2 3" key="1">
    <citation type="submission" date="2019-05" db="EMBL/GenBank/DDBJ databases">
        <authorList>
            <person name="Farhan Ul Haque M."/>
        </authorList>
    </citation>
    <scope>NUCLEOTIDE SEQUENCE [LARGE SCALE GENOMIC DNA]</scope>
    <source>
        <strain evidence="2">2</strain>
    </source>
</reference>
<dbReference type="Proteomes" id="UP000485880">
    <property type="component" value="Unassembled WGS sequence"/>
</dbReference>
<sequence>MRADCEEPLHPSRDGRAVVGPKSNSSAEIDQFLSAARERPPAVSGHGRLIFALDATMSRQPTWDLAQSLQSRMFVTAASHGGLDVQLVYYRGFGECKASRFLNGGKDLAALMAKISVAAGATQIARVLRHTLDEAQRLPVQALVFIGDALEEPVDEIADLAGRAGLLGVKAFVFQEGRDRAAEQAFRQIALLTGGAYATFDAGASQRLEALLSAVAAYAAGGRQALELEARSHGAAADLLLAQMR</sequence>
<evidence type="ECO:0000313" key="3">
    <source>
        <dbReference type="Proteomes" id="UP000485880"/>
    </source>
</evidence>
<dbReference type="RefSeq" id="WP_244628846.1">
    <property type="nucleotide sequence ID" value="NZ_CABFMQ020000035.1"/>
</dbReference>
<accession>A0A8B6M3W0</accession>
<dbReference type="AlphaFoldDB" id="A0A8B6M3W0"/>
<proteinExistence type="predicted"/>
<feature type="region of interest" description="Disordered" evidence="1">
    <location>
        <begin position="1"/>
        <end position="23"/>
    </location>
</feature>
<dbReference type="SUPFAM" id="SSF53300">
    <property type="entry name" value="vWA-like"/>
    <property type="match status" value="1"/>
</dbReference>
<feature type="compositionally biased region" description="Basic and acidic residues" evidence="1">
    <location>
        <begin position="1"/>
        <end position="16"/>
    </location>
</feature>
<evidence type="ECO:0000313" key="2">
    <source>
        <dbReference type="EMBL" id="VTZ49099.1"/>
    </source>
</evidence>
<gene>
    <name evidence="2" type="ORF">MPC4_130120</name>
</gene>
<evidence type="ECO:0000256" key="1">
    <source>
        <dbReference type="SAM" id="MobiDB-lite"/>
    </source>
</evidence>
<comment type="caution">
    <text evidence="2">The sequence shown here is derived from an EMBL/GenBank/DDBJ whole genome shotgun (WGS) entry which is preliminary data.</text>
</comment>
<organism evidence="2 3">
    <name type="scientific">Methylocella tundrae</name>
    <dbReference type="NCBI Taxonomy" id="227605"/>
    <lineage>
        <taxon>Bacteria</taxon>
        <taxon>Pseudomonadati</taxon>
        <taxon>Pseudomonadota</taxon>
        <taxon>Alphaproteobacteria</taxon>
        <taxon>Hyphomicrobiales</taxon>
        <taxon>Beijerinckiaceae</taxon>
        <taxon>Methylocella</taxon>
    </lineage>
</organism>
<name>A0A8B6M3W0_METTU</name>
<dbReference type="EMBL" id="CABFMQ020000035">
    <property type="protein sequence ID" value="VTZ49099.1"/>
    <property type="molecule type" value="Genomic_DNA"/>
</dbReference>
<keyword evidence="3" id="KW-1185">Reference proteome</keyword>
<protein>
    <recommendedName>
        <fullName evidence="4">VWA domain-containing protein</fullName>
    </recommendedName>
</protein>
<evidence type="ECO:0008006" key="4">
    <source>
        <dbReference type="Google" id="ProtNLM"/>
    </source>
</evidence>
<dbReference type="InterPro" id="IPR036465">
    <property type="entry name" value="vWFA_dom_sf"/>
</dbReference>